<proteinExistence type="predicted"/>
<dbReference type="GO" id="GO:0042302">
    <property type="term" value="F:structural constituent of cuticle"/>
    <property type="evidence" value="ECO:0007669"/>
    <property type="project" value="InterPro"/>
</dbReference>
<keyword evidence="3" id="KW-0472">Membrane</keyword>
<dbReference type="AlphaFoldDB" id="A0A914VF00"/>
<feature type="compositionally biased region" description="Low complexity" evidence="2">
    <location>
        <begin position="262"/>
        <end position="292"/>
    </location>
</feature>
<feature type="region of interest" description="Disordered" evidence="2">
    <location>
        <begin position="117"/>
        <end position="150"/>
    </location>
</feature>
<evidence type="ECO:0000256" key="1">
    <source>
        <dbReference type="ARBA" id="ARBA00022737"/>
    </source>
</evidence>
<keyword evidence="3" id="KW-0812">Transmembrane</keyword>
<evidence type="ECO:0000313" key="5">
    <source>
        <dbReference type="Proteomes" id="UP000887566"/>
    </source>
</evidence>
<dbReference type="Pfam" id="PF01484">
    <property type="entry name" value="Col_cuticle_N"/>
    <property type="match status" value="1"/>
</dbReference>
<feature type="region of interest" description="Disordered" evidence="2">
    <location>
        <begin position="72"/>
        <end position="94"/>
    </location>
</feature>
<dbReference type="WBParaSite" id="PSAMB.scaffold1898size26856.g15516.t1">
    <property type="protein sequence ID" value="PSAMB.scaffold1898size26856.g15516.t1"/>
    <property type="gene ID" value="PSAMB.scaffold1898size26856.g15516"/>
</dbReference>
<evidence type="ECO:0000313" key="6">
    <source>
        <dbReference type="WBParaSite" id="PSAMB.scaffold1898size26856.g15516.t1"/>
    </source>
</evidence>
<organism evidence="5 6">
    <name type="scientific">Plectus sambesii</name>
    <dbReference type="NCBI Taxonomy" id="2011161"/>
    <lineage>
        <taxon>Eukaryota</taxon>
        <taxon>Metazoa</taxon>
        <taxon>Ecdysozoa</taxon>
        <taxon>Nematoda</taxon>
        <taxon>Chromadorea</taxon>
        <taxon>Plectida</taxon>
        <taxon>Plectina</taxon>
        <taxon>Plectoidea</taxon>
        <taxon>Plectidae</taxon>
        <taxon>Plectus</taxon>
    </lineage>
</organism>
<protein>
    <submittedName>
        <fullName evidence="6">Nematode cuticle collagen N-terminal domain-containing protein</fullName>
    </submittedName>
</protein>
<keyword evidence="3" id="KW-1133">Transmembrane helix</keyword>
<feature type="compositionally biased region" description="Pro residues" evidence="2">
    <location>
        <begin position="137"/>
        <end position="150"/>
    </location>
</feature>
<keyword evidence="1" id="KW-0677">Repeat</keyword>
<evidence type="ECO:0000256" key="3">
    <source>
        <dbReference type="SAM" id="Phobius"/>
    </source>
</evidence>
<dbReference type="SMART" id="SM01088">
    <property type="entry name" value="Col_cuticle_N"/>
    <property type="match status" value="1"/>
</dbReference>
<feature type="domain" description="Nematode cuticle collagen N-terminal" evidence="4">
    <location>
        <begin position="12"/>
        <end position="64"/>
    </location>
</feature>
<dbReference type="PANTHER" id="PTHR24637:SF262">
    <property type="entry name" value="CUTICLE COLLAGEN 34-RELATED"/>
    <property type="match status" value="1"/>
</dbReference>
<name>A0A914VF00_9BILA</name>
<sequence>MEIDGRIKAYKFVAYSAVTFSVVAVLSVCVTLPMVYNYVHHVRRQMHHEMSFCKGSAKDIWSEVNHLKAVPTEGSANNRTRRQAEGYGNGPVVNPGPSVGGGSCDGCCLPGPPGPAGGAGKPGKNGKPGAPGLPGTPGKPPTAPCEPVTPPPCKPCPQGPPGPPGPPGSAVIRSQTIRFTPSEIMSIRSHARPPPDKNYLLGHPILIAATNSDLIEIDCCRDKRKCKSDLCNDSASADALAVASIPSAAQCVASIEHGQRRSPSNTSASAAPSTTSTTTIKSCKSSKSAASPSWPPMGRVSLIRVNRTSTSTTNP</sequence>
<feature type="transmembrane region" description="Helical" evidence="3">
    <location>
        <begin position="12"/>
        <end position="36"/>
    </location>
</feature>
<accession>A0A914VF00</accession>
<feature type="compositionally biased region" description="Polar residues" evidence="2">
    <location>
        <begin position="306"/>
        <end position="315"/>
    </location>
</feature>
<dbReference type="InterPro" id="IPR002486">
    <property type="entry name" value="Col_cuticle_N"/>
</dbReference>
<keyword evidence="5" id="KW-1185">Reference proteome</keyword>
<dbReference type="Proteomes" id="UP000887566">
    <property type="component" value="Unplaced"/>
</dbReference>
<feature type="region of interest" description="Disordered" evidence="2">
    <location>
        <begin position="255"/>
        <end position="315"/>
    </location>
</feature>
<dbReference type="PANTHER" id="PTHR24637">
    <property type="entry name" value="COLLAGEN"/>
    <property type="match status" value="1"/>
</dbReference>
<evidence type="ECO:0000259" key="4">
    <source>
        <dbReference type="SMART" id="SM01088"/>
    </source>
</evidence>
<evidence type="ECO:0000256" key="2">
    <source>
        <dbReference type="SAM" id="MobiDB-lite"/>
    </source>
</evidence>
<reference evidence="6" key="1">
    <citation type="submission" date="2022-11" db="UniProtKB">
        <authorList>
            <consortium name="WormBaseParasite"/>
        </authorList>
    </citation>
    <scope>IDENTIFICATION</scope>
</reference>